<name>A0A9D2G7U5_9FIRM</name>
<comment type="caution">
    <text evidence="6">The sequence shown here is derived from an EMBL/GenBank/DDBJ whole genome shotgun (WGS) entry which is preliminary data.</text>
</comment>
<dbReference type="CDD" id="cd07809">
    <property type="entry name" value="ASKHA_NBD_FGGY_BaXK-like"/>
    <property type="match status" value="1"/>
</dbReference>
<reference evidence="6" key="2">
    <citation type="submission" date="2021-04" db="EMBL/GenBank/DDBJ databases">
        <authorList>
            <person name="Gilroy R."/>
        </authorList>
    </citation>
    <scope>NUCLEOTIDE SEQUENCE</scope>
    <source>
        <strain evidence="6">CHK196-3914</strain>
    </source>
</reference>
<dbReference type="PANTHER" id="PTHR43095:SF5">
    <property type="entry name" value="XYLULOSE KINASE"/>
    <property type="match status" value="1"/>
</dbReference>
<evidence type="ECO:0000313" key="6">
    <source>
        <dbReference type="EMBL" id="HIZ74719.1"/>
    </source>
</evidence>
<keyword evidence="3 6" id="KW-0418">Kinase</keyword>
<dbReference type="EMBL" id="DXAY01000134">
    <property type="protein sequence ID" value="HIZ74719.1"/>
    <property type="molecule type" value="Genomic_DNA"/>
</dbReference>
<dbReference type="Gene3D" id="3.30.420.40">
    <property type="match status" value="2"/>
</dbReference>
<dbReference type="PANTHER" id="PTHR43095">
    <property type="entry name" value="SUGAR KINASE"/>
    <property type="match status" value="1"/>
</dbReference>
<dbReference type="InterPro" id="IPR018484">
    <property type="entry name" value="FGGY_N"/>
</dbReference>
<evidence type="ECO:0000256" key="1">
    <source>
        <dbReference type="ARBA" id="ARBA00009156"/>
    </source>
</evidence>
<proteinExistence type="inferred from homology"/>
<accession>A0A9D2G7U5</accession>
<evidence type="ECO:0000313" key="7">
    <source>
        <dbReference type="Proteomes" id="UP000824116"/>
    </source>
</evidence>
<evidence type="ECO:0000259" key="5">
    <source>
        <dbReference type="Pfam" id="PF02782"/>
    </source>
</evidence>
<dbReference type="Pfam" id="PF00370">
    <property type="entry name" value="FGGY_N"/>
    <property type="match status" value="1"/>
</dbReference>
<keyword evidence="2" id="KW-0808">Transferase</keyword>
<evidence type="ECO:0000256" key="2">
    <source>
        <dbReference type="ARBA" id="ARBA00022679"/>
    </source>
</evidence>
<dbReference type="GO" id="GO:0016301">
    <property type="term" value="F:kinase activity"/>
    <property type="evidence" value="ECO:0007669"/>
    <property type="project" value="UniProtKB-KW"/>
</dbReference>
<evidence type="ECO:0000259" key="4">
    <source>
        <dbReference type="Pfam" id="PF00370"/>
    </source>
</evidence>
<dbReference type="AlphaFoldDB" id="A0A9D2G7U5"/>
<protein>
    <submittedName>
        <fullName evidence="6">FGGY-family carbohydrate kinase</fullName>
    </submittedName>
</protein>
<reference evidence="6" key="1">
    <citation type="journal article" date="2021" name="PeerJ">
        <title>Extensive microbial diversity within the chicken gut microbiome revealed by metagenomics and culture.</title>
        <authorList>
            <person name="Gilroy R."/>
            <person name="Ravi A."/>
            <person name="Getino M."/>
            <person name="Pursley I."/>
            <person name="Horton D.L."/>
            <person name="Alikhan N.F."/>
            <person name="Baker D."/>
            <person name="Gharbi K."/>
            <person name="Hall N."/>
            <person name="Watson M."/>
            <person name="Adriaenssens E.M."/>
            <person name="Foster-Nyarko E."/>
            <person name="Jarju S."/>
            <person name="Secka A."/>
            <person name="Antonio M."/>
            <person name="Oren A."/>
            <person name="Chaudhuri R.R."/>
            <person name="La Ragione R."/>
            <person name="Hildebrand F."/>
            <person name="Pallen M.J."/>
        </authorList>
    </citation>
    <scope>NUCLEOTIDE SEQUENCE</scope>
    <source>
        <strain evidence="6">CHK196-3914</strain>
    </source>
</reference>
<comment type="similarity">
    <text evidence="1">Belongs to the FGGY kinase family.</text>
</comment>
<dbReference type="InterPro" id="IPR018485">
    <property type="entry name" value="FGGY_C"/>
</dbReference>
<dbReference type="Pfam" id="PF02782">
    <property type="entry name" value="FGGY_C"/>
    <property type="match status" value="1"/>
</dbReference>
<dbReference type="InterPro" id="IPR043129">
    <property type="entry name" value="ATPase_NBD"/>
</dbReference>
<feature type="domain" description="Carbohydrate kinase FGGY N-terminal" evidence="4">
    <location>
        <begin position="17"/>
        <end position="261"/>
    </location>
</feature>
<sequence length="533" mass="58728">MRSKEEIREAVRTGQTVLGIELGSTRIKAVLTDVDKSPVASGSYDWENRYVDHIWTYNVEDIWQGLQGCYRDLVKNVEEEYGEKPVRFAAMGISAMMHGYLAFDENDELLVPFRTWRNTITGEASEKLSELFAYHIPQRWSIAHLYQAILNGEEHIPKVRFFTTLAGYIHWKLSGRRVLGSGDAAGMFPINIRTKNFDGTMLDKFDELVADKGYPWKIRELLPEVLLAGDDAGTLTESGAKLLDPDGGLEAGIPMCPPEGDAGTGMTATNSVAVRTGNVSAGTSVFAMAVLEKDLTKPYEEIDLVTTPSGDPVAMVHCNNCTSDLNAWAGLFKEFADCLGVETDMNRIFGILYNKALEGDADCGGLLAYNYFSGEHITGFEEGRPLFVRSPESRFNLANFMRANLYTALGALKTGMDILLKKENVRLDRMMGHGGLFKTKGVGQRILAGAINTPVYVMETAGEGGAWGIALLADYMIRKSEGESLTDYLAGKVFHDSRGTGMDPVPEDVEGYEKFMKRYAEGLAVERAAVECL</sequence>
<organism evidence="6 7">
    <name type="scientific">Candidatus Mediterraneibacter stercoravium</name>
    <dbReference type="NCBI Taxonomy" id="2838685"/>
    <lineage>
        <taxon>Bacteria</taxon>
        <taxon>Bacillati</taxon>
        <taxon>Bacillota</taxon>
        <taxon>Clostridia</taxon>
        <taxon>Lachnospirales</taxon>
        <taxon>Lachnospiraceae</taxon>
        <taxon>Mediterraneibacter</taxon>
    </lineage>
</organism>
<gene>
    <name evidence="6" type="ORF">H9723_05690</name>
</gene>
<dbReference type="GO" id="GO:0005975">
    <property type="term" value="P:carbohydrate metabolic process"/>
    <property type="evidence" value="ECO:0007669"/>
    <property type="project" value="InterPro"/>
</dbReference>
<dbReference type="Proteomes" id="UP000824116">
    <property type="component" value="Unassembled WGS sequence"/>
</dbReference>
<dbReference type="InterPro" id="IPR050406">
    <property type="entry name" value="FGGY_Carb_Kinase"/>
</dbReference>
<feature type="domain" description="Carbohydrate kinase FGGY C-terminal" evidence="5">
    <location>
        <begin position="278"/>
        <end position="475"/>
    </location>
</feature>
<evidence type="ECO:0000256" key="3">
    <source>
        <dbReference type="ARBA" id="ARBA00022777"/>
    </source>
</evidence>
<dbReference type="SUPFAM" id="SSF53067">
    <property type="entry name" value="Actin-like ATPase domain"/>
    <property type="match status" value="2"/>
</dbReference>